<dbReference type="PROSITE" id="PS50056">
    <property type="entry name" value="TYR_PHOSPHATASE_2"/>
    <property type="match status" value="1"/>
</dbReference>
<protein>
    <submittedName>
        <fullName evidence="5">Isochorismatase family protein</fullName>
    </submittedName>
</protein>
<comment type="caution">
    <text evidence="5">The sequence shown here is derived from an EMBL/GenBank/DDBJ whole genome shotgun (WGS) entry which is preliminary data.</text>
</comment>
<dbReference type="SUPFAM" id="SSF52499">
    <property type="entry name" value="Isochorismatase-like hydrolases"/>
    <property type="match status" value="1"/>
</dbReference>
<dbReference type="InterPro" id="IPR036380">
    <property type="entry name" value="Isochorismatase-like_sf"/>
</dbReference>
<dbReference type="Gene3D" id="3.40.50.850">
    <property type="entry name" value="Isochorismatase-like"/>
    <property type="match status" value="1"/>
</dbReference>
<keyword evidence="1" id="KW-0378">Hydrolase</keyword>
<evidence type="ECO:0000313" key="5">
    <source>
        <dbReference type="EMBL" id="TGN06861.1"/>
    </source>
</evidence>
<organism evidence="5 6">
    <name type="scientific">Leptospira ilyithenensis</name>
    <dbReference type="NCBI Taxonomy" id="2484901"/>
    <lineage>
        <taxon>Bacteria</taxon>
        <taxon>Pseudomonadati</taxon>
        <taxon>Spirochaetota</taxon>
        <taxon>Spirochaetia</taxon>
        <taxon>Leptospirales</taxon>
        <taxon>Leptospiraceae</taxon>
        <taxon>Leptospira</taxon>
    </lineage>
</organism>
<keyword evidence="6" id="KW-1185">Reference proteome</keyword>
<dbReference type="PROSITE" id="PS50054">
    <property type="entry name" value="TYR_PHOSPHATASE_DUAL"/>
    <property type="match status" value="1"/>
</dbReference>
<dbReference type="SUPFAM" id="SSF56112">
    <property type="entry name" value="Protein kinase-like (PK-like)"/>
    <property type="match status" value="1"/>
</dbReference>
<dbReference type="AlphaFoldDB" id="A0A4R9LNQ9"/>
<dbReference type="GO" id="GO:0004721">
    <property type="term" value="F:phosphoprotein phosphatase activity"/>
    <property type="evidence" value="ECO:0007669"/>
    <property type="project" value="UniProtKB-KW"/>
</dbReference>
<evidence type="ECO:0000256" key="2">
    <source>
        <dbReference type="ARBA" id="ARBA00022912"/>
    </source>
</evidence>
<dbReference type="PROSITE" id="PS00383">
    <property type="entry name" value="TYR_PHOSPHATASE_1"/>
    <property type="match status" value="1"/>
</dbReference>
<evidence type="ECO:0000256" key="1">
    <source>
        <dbReference type="ARBA" id="ARBA00022801"/>
    </source>
</evidence>
<dbReference type="RefSeq" id="WP_135765587.1">
    <property type="nucleotide sequence ID" value="NZ_RQHV01000062.1"/>
</dbReference>
<reference evidence="5" key="1">
    <citation type="journal article" date="2019" name="PLoS Negl. Trop. Dis.">
        <title>Revisiting the worldwide diversity of Leptospira species in the environment.</title>
        <authorList>
            <person name="Vincent A.T."/>
            <person name="Schiettekatte O."/>
            <person name="Bourhy P."/>
            <person name="Veyrier F.J."/>
            <person name="Picardeau M."/>
        </authorList>
    </citation>
    <scope>NUCLEOTIDE SEQUENCE [LARGE SCALE GENOMIC DNA]</scope>
    <source>
        <strain evidence="5">201400974</strain>
    </source>
</reference>
<gene>
    <name evidence="5" type="ORF">EHS11_17095</name>
</gene>
<dbReference type="SUPFAM" id="SSF52799">
    <property type="entry name" value="(Phosphotyrosine protein) phosphatases II"/>
    <property type="match status" value="1"/>
</dbReference>
<dbReference type="Gene3D" id="3.90.190.10">
    <property type="entry name" value="Protein tyrosine phosphatase superfamily"/>
    <property type="match status" value="1"/>
</dbReference>
<dbReference type="InterPro" id="IPR029021">
    <property type="entry name" value="Prot-tyrosine_phosphatase-like"/>
</dbReference>
<name>A0A4R9LNQ9_9LEPT</name>
<dbReference type="OrthoDB" id="9806482at2"/>
<dbReference type="FunFam" id="3.90.190.10:FF:000157">
    <property type="entry name" value="Protein-tyrosine phosphatase"/>
    <property type="match status" value="1"/>
</dbReference>
<dbReference type="Proteomes" id="UP000298264">
    <property type="component" value="Unassembled WGS sequence"/>
</dbReference>
<dbReference type="InterPro" id="IPR011009">
    <property type="entry name" value="Kinase-like_dom_sf"/>
</dbReference>
<proteinExistence type="predicted"/>
<dbReference type="Pfam" id="PF19974">
    <property type="entry name" value="TCAD9"/>
    <property type="match status" value="2"/>
</dbReference>
<dbReference type="InterPro" id="IPR020422">
    <property type="entry name" value="TYR_PHOSPHATASE_DUAL_dom"/>
</dbReference>
<feature type="domain" description="Tyrosine-protein phosphatase" evidence="3">
    <location>
        <begin position="632"/>
        <end position="785"/>
    </location>
</feature>
<sequence length="790" mass="90217">MPKEEAILFTQCLQNDFTALLDKYDPIPNALHVGYAESNRLLGEMTEHGPVYSLIDWAYQTDPNRLKIIHIRDWHDPSSPNQKDHLRQFGDHCLKNSKGAEFVFQPWIQDFSDRHSIVNASGLNDFVDTDLETVLHPYKGKKLKVGITGVWTEAKVTFLAYDLKTRYPEFDIAVCSALTASSSLSMHFIALDQLKQVLGIQIFPSIGAFTEFLTGSQPDLEKKITTHSRVSSNHLKLDPEYPISDADKNILLYLFRDCKEAEFKTLDGGFSGNVVLKSTSVDVLGHTQVPCVVKIGNRDLIAKERTSFERIQEVLGNNAPSIVDFCELGERGAIKYRYAAMLDGNVRTFQKMYGSSDDFEKIDNVINIVFKQQLGRLYQAGSSEKLNLLEYYDFQSKYAKSVRTRVEGLLGGLQTGNTIEILRGVSAPNPCIFYEKDLTVLKEYNAINHNLAYVHGDLNGANIILDAQDNVWMIDFFHTHRGHILRDLLKLENDILYIFTKIETEEELKEAMELTRILTSQEDLGVPLSFDVPFLLSNPKLRKAYRVIAKLRSLYPTLIKMDRDPYQTHVGLLRYAMHTLSFDESNEVQRKWALFTGTVLIDKIREYIQKSKTLRIDFLKGEGKNNSELIQNIGLTILPGRKDRGRSLSDDIKEMKKQKVTHVISLITEQEYTEYGVPEMKKEYANAGFATFYLPTLDQRVPTLHSFHETIKWMEKALQQKGKILIHCVGGLGRSGTLAAGYLIGKEKMTAKEAIQKVRESRSERAVESREQEKYLNEFEKEFQENKQTE</sequence>
<dbReference type="PANTHER" id="PTHR23339">
    <property type="entry name" value="TYROSINE SPECIFIC PROTEIN PHOSPHATASE AND DUAL SPECIFICITY PROTEIN PHOSPHATASE"/>
    <property type="match status" value="1"/>
</dbReference>
<dbReference type="InterPro" id="IPR045544">
    <property type="entry name" value="TCAD9"/>
</dbReference>
<dbReference type="InterPro" id="IPR000340">
    <property type="entry name" value="Dual-sp_phosphatase_cat-dom"/>
</dbReference>
<dbReference type="Pfam" id="PF00782">
    <property type="entry name" value="DSPc"/>
    <property type="match status" value="1"/>
</dbReference>
<dbReference type="InterPro" id="IPR016130">
    <property type="entry name" value="Tyr_Pase_AS"/>
</dbReference>
<accession>A0A4R9LNQ9</accession>
<dbReference type="InterPro" id="IPR050561">
    <property type="entry name" value="PTP"/>
</dbReference>
<feature type="domain" description="Tyrosine specific protein phosphatases" evidence="4">
    <location>
        <begin position="705"/>
        <end position="762"/>
    </location>
</feature>
<dbReference type="EMBL" id="RQHV01000062">
    <property type="protein sequence ID" value="TGN06861.1"/>
    <property type="molecule type" value="Genomic_DNA"/>
</dbReference>
<keyword evidence="2" id="KW-0904">Protein phosphatase</keyword>
<evidence type="ECO:0000313" key="6">
    <source>
        <dbReference type="Proteomes" id="UP000298264"/>
    </source>
</evidence>
<evidence type="ECO:0000259" key="4">
    <source>
        <dbReference type="PROSITE" id="PS50056"/>
    </source>
</evidence>
<evidence type="ECO:0000259" key="3">
    <source>
        <dbReference type="PROSITE" id="PS50054"/>
    </source>
</evidence>
<dbReference type="SMART" id="SM00195">
    <property type="entry name" value="DSPc"/>
    <property type="match status" value="1"/>
</dbReference>
<dbReference type="InterPro" id="IPR000387">
    <property type="entry name" value="Tyr_Pase_dom"/>
</dbReference>